<dbReference type="GO" id="GO:0141101">
    <property type="term" value="F:tRNA(Ser) (uridine(44)-2'-O-)-methyltransferase activity"/>
    <property type="evidence" value="ECO:0007669"/>
    <property type="project" value="UniProtKB-EC"/>
</dbReference>
<evidence type="ECO:0000313" key="12">
    <source>
        <dbReference type="EMBL" id="WFC98504.1"/>
    </source>
</evidence>
<evidence type="ECO:0000256" key="9">
    <source>
        <dbReference type="ARBA" id="ARBA00022694"/>
    </source>
</evidence>
<evidence type="ECO:0000256" key="2">
    <source>
        <dbReference type="ARBA" id="ARBA00009056"/>
    </source>
</evidence>
<proteinExistence type="inferred from homology"/>
<dbReference type="EMBL" id="CP119943">
    <property type="protein sequence ID" value="WFC98504.1"/>
    <property type="molecule type" value="Genomic_DNA"/>
</dbReference>
<reference evidence="12 13" key="1">
    <citation type="submission" date="2023-03" db="EMBL/GenBank/DDBJ databases">
        <title>Mating type loci evolution in Malassezia.</title>
        <authorList>
            <person name="Coelho M.A."/>
        </authorList>
    </citation>
    <scope>NUCLEOTIDE SEQUENCE [LARGE SCALE GENOMIC DNA]</scope>
    <source>
        <strain evidence="12 13">CBS 9725</strain>
    </source>
</reference>
<evidence type="ECO:0000256" key="1">
    <source>
        <dbReference type="ARBA" id="ARBA00004496"/>
    </source>
</evidence>
<comment type="subcellular location">
    <subcellularLocation>
        <location evidence="1 11">Cytoplasm</location>
    </subcellularLocation>
</comment>
<dbReference type="PANTHER" id="PTHR21210:SF0">
    <property type="entry name" value="TRNA (URACIL-O(2)-)-METHYLTRANSFERASE-RELATED"/>
    <property type="match status" value="1"/>
</dbReference>
<dbReference type="InterPro" id="IPR011671">
    <property type="entry name" value="tRNA_uracil_MeTrfase"/>
</dbReference>
<comment type="catalytic activity">
    <reaction evidence="10 11">
        <text>uridine(44) in tRNA(Ser) + S-adenosyl-L-methionine = 2'-O-methyluridine(44) in tRNA(Ser) + S-adenosyl-L-homocysteine + H(+)</text>
        <dbReference type="Rhea" id="RHEA:43100"/>
        <dbReference type="Rhea" id="RHEA-COMP:10339"/>
        <dbReference type="Rhea" id="RHEA-COMP:10340"/>
        <dbReference type="ChEBI" id="CHEBI:15378"/>
        <dbReference type="ChEBI" id="CHEBI:57856"/>
        <dbReference type="ChEBI" id="CHEBI:59789"/>
        <dbReference type="ChEBI" id="CHEBI:65315"/>
        <dbReference type="ChEBI" id="CHEBI:74478"/>
        <dbReference type="EC" id="2.1.1.211"/>
    </reaction>
</comment>
<dbReference type="Proteomes" id="UP001219567">
    <property type="component" value="Chromosome 1"/>
</dbReference>
<gene>
    <name evidence="12" type="primary">TRM44</name>
    <name evidence="12" type="ORF">MYAM1_001232</name>
</gene>
<organism evidence="12 13">
    <name type="scientific">Malassezia yamatoensis</name>
    <dbReference type="NCBI Taxonomy" id="253288"/>
    <lineage>
        <taxon>Eukaryota</taxon>
        <taxon>Fungi</taxon>
        <taxon>Dikarya</taxon>
        <taxon>Basidiomycota</taxon>
        <taxon>Ustilaginomycotina</taxon>
        <taxon>Malasseziomycetes</taxon>
        <taxon>Malasseziales</taxon>
        <taxon>Malasseziaceae</taxon>
        <taxon>Malassezia</taxon>
    </lineage>
</organism>
<keyword evidence="7 11" id="KW-0808">Transferase</keyword>
<dbReference type="GO" id="GO:0030488">
    <property type="term" value="P:tRNA methylation"/>
    <property type="evidence" value="ECO:0007669"/>
    <property type="project" value="UniProtKB-UniRule"/>
</dbReference>
<evidence type="ECO:0000256" key="3">
    <source>
        <dbReference type="ARBA" id="ARBA00012795"/>
    </source>
</evidence>
<dbReference type="Pfam" id="PF07757">
    <property type="entry name" value="AdoMet_MTase"/>
    <property type="match status" value="1"/>
</dbReference>
<evidence type="ECO:0000256" key="5">
    <source>
        <dbReference type="ARBA" id="ARBA00022490"/>
    </source>
</evidence>
<keyword evidence="9 11" id="KW-0819">tRNA processing</keyword>
<evidence type="ECO:0000313" key="13">
    <source>
        <dbReference type="Proteomes" id="UP001219567"/>
    </source>
</evidence>
<protein>
    <recommendedName>
        <fullName evidence="4 11">tRNA (uracil-O(2)-)-methyltransferase</fullName>
        <ecNumber evidence="3 11">2.1.1.211</ecNumber>
    </recommendedName>
</protein>
<sequence length="553" mass="62923">MAQRSSTCVERPTFRAEYVGKVVGTYQAKQGMHDGDWIRMLKAPAPYAMKDWLATMLEWIRYPERNSTGIRRSEVWAEDQTVESDRMKYRCVRRLLPRRTLIDRGMLQECEVTTNGDDGTLIYTTLRLSDQEHEQPSEAILNNLNHSDYPTSMKEVPYYHPAVRCLAIHYGTNCNGNAEICVDFVPFTEGETMEHLSESSRLGRTALSLLRLAHQHSCGHAESYVKRVVHDVLVPRDAYQDLYIQLRTRYARTLIETWREVTDPKKHVFEDLGIAAYLMLLWKDMFPAPVPDDSHNKTNWGQPSGGFVDIGCGNGLLVHILHQEGYAGYGLDLRERKSWLNYRQQGARLDSTSIDAPAIVRGDIHLPANSFLIGNHADELTPWLPTLASCTHQCAGFLNIPCCAWTLEGTRFTPSQTRFNDEDIAKMLLGSPKLLPPMQPPSPPYTIPHDPGKLLQYTLWFTKRIVKSASENGHSKHMAYYAYIARLHMIAGWCFETEALRIPSTKNWALIGRCKVDIVSDLGLQTRLQQWSDLKAHAARLRVIAETLGDSHD</sequence>
<accession>A0AAJ6CG77</accession>
<evidence type="ECO:0000256" key="4">
    <source>
        <dbReference type="ARBA" id="ARBA00017788"/>
    </source>
</evidence>
<keyword evidence="5 11" id="KW-0963">Cytoplasm</keyword>
<evidence type="ECO:0000256" key="7">
    <source>
        <dbReference type="ARBA" id="ARBA00022679"/>
    </source>
</evidence>
<evidence type="ECO:0000256" key="11">
    <source>
        <dbReference type="RuleBase" id="RU368004"/>
    </source>
</evidence>
<evidence type="ECO:0000256" key="8">
    <source>
        <dbReference type="ARBA" id="ARBA00022691"/>
    </source>
</evidence>
<dbReference type="AlphaFoldDB" id="A0AAJ6CG77"/>
<keyword evidence="13" id="KW-1185">Reference proteome</keyword>
<comment type="function">
    <text evidence="11">Adenosyl-L-methionine (AdoMet)-dependent tRNA (uracil-O(2)-)-methyltransferase.</text>
</comment>
<dbReference type="PANTHER" id="PTHR21210">
    <property type="entry name" value="TRNA (URACIL-O(2)-)-METHYLTRANSFERASE-RELATED"/>
    <property type="match status" value="1"/>
</dbReference>
<name>A0AAJ6CG77_9BASI</name>
<dbReference type="GO" id="GO:0005737">
    <property type="term" value="C:cytoplasm"/>
    <property type="evidence" value="ECO:0007669"/>
    <property type="project" value="UniProtKB-SubCell"/>
</dbReference>
<dbReference type="EC" id="2.1.1.211" evidence="3 11"/>
<keyword evidence="8 11" id="KW-0949">S-adenosyl-L-methionine</keyword>
<evidence type="ECO:0000256" key="6">
    <source>
        <dbReference type="ARBA" id="ARBA00022603"/>
    </source>
</evidence>
<evidence type="ECO:0000256" key="10">
    <source>
        <dbReference type="ARBA" id="ARBA00047957"/>
    </source>
</evidence>
<keyword evidence="6 11" id="KW-0489">Methyltransferase</keyword>
<comment type="similarity">
    <text evidence="2 11">Belongs to the TRM44 family.</text>
</comment>